<dbReference type="SUPFAM" id="SSF51126">
    <property type="entry name" value="Pectin lyase-like"/>
    <property type="match status" value="1"/>
</dbReference>
<dbReference type="RefSeq" id="WP_203792220.1">
    <property type="nucleotide sequence ID" value="NZ_AP024354.1"/>
</dbReference>
<name>A0AA37CHM0_AQUAC</name>
<comment type="caution">
    <text evidence="1">The sequence shown here is derived from an EMBL/GenBank/DDBJ whole genome shotgun (WGS) entry which is preliminary data.</text>
</comment>
<evidence type="ECO:0000313" key="3">
    <source>
        <dbReference type="Proteomes" id="UP000887212"/>
    </source>
</evidence>
<dbReference type="EMBL" id="BPMT01000016">
    <property type="protein sequence ID" value="GIZ94278.1"/>
    <property type="molecule type" value="Genomic_DNA"/>
</dbReference>
<organism evidence="1 3">
    <name type="scientific">Aquipseudomonas alcaligenes</name>
    <name type="common">Pseudomonas alcaligenes</name>
    <dbReference type="NCBI Taxonomy" id="43263"/>
    <lineage>
        <taxon>Bacteria</taxon>
        <taxon>Pseudomonadati</taxon>
        <taxon>Pseudomonadota</taxon>
        <taxon>Gammaproteobacteria</taxon>
        <taxon>Pseudomonadales</taxon>
        <taxon>Pseudomonadaceae</taxon>
        <taxon>Aquipseudomonas</taxon>
    </lineage>
</organism>
<proteinExistence type="predicted"/>
<dbReference type="InterPro" id="IPR045392">
    <property type="entry name" value="DUF6519"/>
</dbReference>
<dbReference type="Proteomes" id="UP000887228">
    <property type="component" value="Unassembled WGS sequence"/>
</dbReference>
<reference evidence="1 4" key="1">
    <citation type="submission" date="2021-07" db="EMBL/GenBank/DDBJ databases">
        <title>Whole genome sequencing of carbapenem-resistant Pseudomonas spp. isolated in Japan.</title>
        <authorList>
            <person name="Suzuki M."/>
            <person name="Maehana S."/>
            <person name="Kitasato H."/>
        </authorList>
    </citation>
    <scope>NUCLEOTIDE SEQUENCE</scope>
    <source>
        <strain evidence="1">KAM435</strain>
        <strain evidence="2 4">KAM436</strain>
    </source>
</reference>
<evidence type="ECO:0000313" key="1">
    <source>
        <dbReference type="EMBL" id="GIZ89795.1"/>
    </source>
</evidence>
<sequence length="1055" mass="112033">MSFDLSRIRFDVRRDFLGVVMQQGRVQLDADWNEWVAQLARRIQAGSLDTYGGNVVPRITPDGFRIEAGGGSFSIGVGRIYVDGLLAENHGAAPNVWEPRLAEQVGSNPLSYASQPYYPNPPPLPQGGPHLVYVDVWQREVTAVQAPDLVEKAVGVDSTGRLQTVWQVKVLANVGTSTCATEDEDVPGWLALTAPSAARLSTSTGVPNFEPDPCQVPPAAGYRGLENQLYRVEVHRGGALGTATFKWSRDNATVASRVSHINPARDRITVESIGRDDVLRFHDGDWVEVTDDWRELHNLPGELRRIRVAGGVDEGARTLQFDLALPAGMFPANAQQATDPARNTRVRRWDQAGLVRRENGTQVLDLNAPGAAGDIQIPAAGTRLFLEHGILVEFGLAPAGGQFKSGDHWVFAARTVDASIELLNQAPPLGIHHHYARLAMVNFPDQETDCRVLWPPIAEGEGCDCTVCVSAEGHNSGAATIQQAIDSIKDVGGTICLGIGTYNLREPLTVTGAKSLRFRGQGWASLLVGSAPGAIIDISASTGVALENLSLVASATSSSTTAALRAHNTVDLRAEHINVLCLATGEGASAAIGLGGNMLGVSIDDCALVAERGIVRIGEHLLSAELRVTRNLFFCSQRAINLDGISLHYGNTRIDGNLMINGNQPALVASGAVLPGSPFAIQNNVIYTQGDGIRAGVDGLRIEGNEISGMGERSGEGIVLEEGLDPEGIRDARIEGNRLSQLQGNAIVLHQQLEHAAIDGNLIEDIGLGALVMGEAGAVEHLSVNGNRCRNLGLQANDQGTAFAAVQLLRVARGDFSDNLVAEVARGALLSPAIAGLRALAVGQLRVEGNRFFGIGPDRSSGELVAIQIVPPFDSAMLEGNQVDRVGDDPQQKPEPAIWRAILIAPTALRNPGNLSTGYLVAAPDNAYLLTANRAFAVARRPADLAIQNNRLRAPLSNVPLSLCAGLEHCLFAGNRCETQGAANDGAQSGDLQARTLNASNNRLIGQGDHDTLHLHPDPQVKQAIVMGNTSTGNIRVINGAPIPLDMGLTNLIGF</sequence>
<dbReference type="Proteomes" id="UP000887212">
    <property type="component" value="Unassembled WGS sequence"/>
</dbReference>
<accession>A0AA37CHM0</accession>
<dbReference type="Gene3D" id="2.160.20.10">
    <property type="entry name" value="Single-stranded right-handed beta-helix, Pectin lyase-like"/>
    <property type="match status" value="1"/>
</dbReference>
<dbReference type="InterPro" id="IPR011050">
    <property type="entry name" value="Pectin_lyase_fold/virulence"/>
</dbReference>
<evidence type="ECO:0000313" key="2">
    <source>
        <dbReference type="EMBL" id="GIZ94278.1"/>
    </source>
</evidence>
<evidence type="ECO:0000313" key="4">
    <source>
        <dbReference type="Proteomes" id="UP000887228"/>
    </source>
</evidence>
<dbReference type="InterPro" id="IPR012334">
    <property type="entry name" value="Pectin_lyas_fold"/>
</dbReference>
<dbReference type="EMBL" id="BPMS01000016">
    <property type="protein sequence ID" value="GIZ89795.1"/>
    <property type="molecule type" value="Genomic_DNA"/>
</dbReference>
<gene>
    <name evidence="1" type="ORF">KAM435_31220</name>
    <name evidence="2" type="ORF">KAM436_32460</name>
</gene>
<dbReference type="Pfam" id="PF20129">
    <property type="entry name" value="DUF6519"/>
    <property type="match status" value="2"/>
</dbReference>
<protein>
    <submittedName>
        <fullName evidence="1">Uncharacterized protein</fullName>
    </submittedName>
</protein>
<dbReference type="AlphaFoldDB" id="A0AA37CHM0"/>